<organism evidence="8 9">
    <name type="scientific">Ziziphus jujuba</name>
    <name type="common">Chinese jujube</name>
    <name type="synonym">Ziziphus sativa</name>
    <dbReference type="NCBI Taxonomy" id="326968"/>
    <lineage>
        <taxon>Eukaryota</taxon>
        <taxon>Viridiplantae</taxon>
        <taxon>Streptophyta</taxon>
        <taxon>Embryophyta</taxon>
        <taxon>Tracheophyta</taxon>
        <taxon>Spermatophyta</taxon>
        <taxon>Magnoliopsida</taxon>
        <taxon>eudicotyledons</taxon>
        <taxon>Gunneridae</taxon>
        <taxon>Pentapetalae</taxon>
        <taxon>rosids</taxon>
        <taxon>fabids</taxon>
        <taxon>Rosales</taxon>
        <taxon>Rhamnaceae</taxon>
        <taxon>Paliureae</taxon>
        <taxon>Ziziphus</taxon>
    </lineage>
</organism>
<gene>
    <name evidence="9" type="primary">LOC112491369</name>
</gene>
<sequence length="370" mass="40913">MMIKCVLWFIISVFQFVTLVKISVAVGNLPLAPALYVFGDSLFDNGNNNLLPTVAKADFLPYGVNFATGVTGRFTNGRTVADFIAESLGLPYPPPYISVRLSTGHAGFNYASGSCGILPQTGSRYGKCLNLEEQIDLFERTVEPDLLARRLRNSNGLAKYFLSKSIFIFAIGSNDFLNNYLNRPNTFASTTRNNGDPAAQSFAQNLVDSLAHQLERLYRLGARKVIMFEIGPIGCIPSIIKKSNNEKGKCVEEINELASYFNQRLGLMLKNLTSSRQGSTFVLGQANWLGYDAINNPSKYGLKDSSNPCCTTWRNGTSSCIPWLMPCSEASSHYFWDAYHMTEAVCSVIANRCFNDSSVCSPSIYQLLQF</sequence>
<evidence type="ECO:0000256" key="7">
    <source>
        <dbReference type="ARBA" id="ARBA00023098"/>
    </source>
</evidence>
<evidence type="ECO:0000313" key="9">
    <source>
        <dbReference type="RefSeq" id="XP_024928694.3"/>
    </source>
</evidence>
<dbReference type="InterPro" id="IPR051238">
    <property type="entry name" value="GDSL_esterase/lipase"/>
</dbReference>
<evidence type="ECO:0000256" key="4">
    <source>
        <dbReference type="ARBA" id="ARBA00022729"/>
    </source>
</evidence>
<dbReference type="InterPro" id="IPR035669">
    <property type="entry name" value="SGNH_plant_lipase-like"/>
</dbReference>
<protein>
    <submittedName>
        <fullName evidence="9">GDSL esterase/lipase 7</fullName>
    </submittedName>
</protein>
<evidence type="ECO:0000313" key="8">
    <source>
        <dbReference type="Proteomes" id="UP001652623"/>
    </source>
</evidence>
<dbReference type="Gene3D" id="3.40.50.1110">
    <property type="entry name" value="SGNH hydrolase"/>
    <property type="match status" value="1"/>
</dbReference>
<evidence type="ECO:0000256" key="1">
    <source>
        <dbReference type="ARBA" id="ARBA00004613"/>
    </source>
</evidence>
<evidence type="ECO:0000256" key="3">
    <source>
        <dbReference type="ARBA" id="ARBA00022525"/>
    </source>
</evidence>
<dbReference type="Proteomes" id="UP001652623">
    <property type="component" value="Chromosome 4"/>
</dbReference>
<dbReference type="GO" id="GO:0016788">
    <property type="term" value="F:hydrolase activity, acting on ester bonds"/>
    <property type="evidence" value="ECO:0007669"/>
    <property type="project" value="InterPro"/>
</dbReference>
<dbReference type="KEGG" id="zju:112491369"/>
<evidence type="ECO:0000256" key="5">
    <source>
        <dbReference type="ARBA" id="ARBA00022801"/>
    </source>
</evidence>
<evidence type="ECO:0000256" key="6">
    <source>
        <dbReference type="ARBA" id="ARBA00022963"/>
    </source>
</evidence>
<dbReference type="AlphaFoldDB" id="A0A6P6G3H5"/>
<dbReference type="GO" id="GO:0005576">
    <property type="term" value="C:extracellular region"/>
    <property type="evidence" value="ECO:0007669"/>
    <property type="project" value="UniProtKB-SubCell"/>
</dbReference>
<keyword evidence="8" id="KW-1185">Reference proteome</keyword>
<keyword evidence="5" id="KW-0378">Hydrolase</keyword>
<dbReference type="GeneID" id="112491369"/>
<proteinExistence type="inferred from homology"/>
<dbReference type="PANTHER" id="PTHR45650:SF14">
    <property type="entry name" value="GDSL ESTERASE_LIPASE 7-LIKE"/>
    <property type="match status" value="1"/>
</dbReference>
<dbReference type="PANTHER" id="PTHR45650">
    <property type="entry name" value="GDSL-LIKE LIPASE/ACYLHYDROLASE-RELATED"/>
    <property type="match status" value="1"/>
</dbReference>
<dbReference type="CDD" id="cd01837">
    <property type="entry name" value="SGNH_plant_lipase_like"/>
    <property type="match status" value="1"/>
</dbReference>
<dbReference type="InterPro" id="IPR001087">
    <property type="entry name" value="GDSL"/>
</dbReference>
<dbReference type="InParanoid" id="A0A6P6G3H5"/>
<name>A0A6P6G3H5_ZIZJJ</name>
<keyword evidence="4" id="KW-0732">Signal</keyword>
<dbReference type="Pfam" id="PF00657">
    <property type="entry name" value="Lipase_GDSL"/>
    <property type="match status" value="1"/>
</dbReference>
<comment type="subcellular location">
    <subcellularLocation>
        <location evidence="1">Secreted</location>
    </subcellularLocation>
</comment>
<dbReference type="RefSeq" id="XP_024928694.3">
    <property type="nucleotide sequence ID" value="XM_025072926.3"/>
</dbReference>
<keyword evidence="3" id="KW-0964">Secreted</keyword>
<keyword evidence="7" id="KW-0443">Lipid metabolism</keyword>
<keyword evidence="6" id="KW-0442">Lipid degradation</keyword>
<evidence type="ECO:0000256" key="2">
    <source>
        <dbReference type="ARBA" id="ARBA00008668"/>
    </source>
</evidence>
<reference evidence="9" key="1">
    <citation type="submission" date="2025-08" db="UniProtKB">
        <authorList>
            <consortium name="RefSeq"/>
        </authorList>
    </citation>
    <scope>IDENTIFICATION</scope>
    <source>
        <tissue evidence="9">Seedling</tissue>
    </source>
</reference>
<dbReference type="InterPro" id="IPR036514">
    <property type="entry name" value="SGNH_hydro_sf"/>
</dbReference>
<comment type="similarity">
    <text evidence="2">Belongs to the 'GDSL' lipolytic enzyme family.</text>
</comment>
<dbReference type="GO" id="GO:0016042">
    <property type="term" value="P:lipid catabolic process"/>
    <property type="evidence" value="ECO:0007669"/>
    <property type="project" value="UniProtKB-KW"/>
</dbReference>
<accession>A0A6P6G3H5</accession>